<evidence type="ECO:0000313" key="2">
    <source>
        <dbReference type="EMBL" id="CAD0002428.1"/>
    </source>
</evidence>
<dbReference type="AlphaFoldDB" id="A0A6V6YSD3"/>
<dbReference type="Proteomes" id="UP000530060">
    <property type="component" value="Unassembled WGS sequence"/>
</dbReference>
<feature type="transmembrane region" description="Helical" evidence="1">
    <location>
        <begin position="74"/>
        <end position="99"/>
    </location>
</feature>
<keyword evidence="1" id="KW-1133">Transmembrane helix</keyword>
<keyword evidence="1" id="KW-0812">Transmembrane</keyword>
<proteinExistence type="predicted"/>
<feature type="transmembrane region" description="Helical" evidence="1">
    <location>
        <begin position="105"/>
        <end position="124"/>
    </location>
</feature>
<evidence type="ECO:0000313" key="3">
    <source>
        <dbReference type="Proteomes" id="UP000530060"/>
    </source>
</evidence>
<reference evidence="2 3" key="1">
    <citation type="submission" date="2020-06" db="EMBL/GenBank/DDBJ databases">
        <authorList>
            <person name="Criscuolo A."/>
        </authorList>
    </citation>
    <scope>NUCLEOTIDE SEQUENCE [LARGE SCALE GENOMIC DNA]</scope>
    <source>
        <strain evidence="3">CIP 111411</strain>
    </source>
</reference>
<keyword evidence="1" id="KW-0472">Membrane</keyword>
<dbReference type="Pfam" id="PF06170">
    <property type="entry name" value="DUF983"/>
    <property type="match status" value="1"/>
</dbReference>
<comment type="caution">
    <text evidence="2">The sequence shown here is derived from an EMBL/GenBank/DDBJ whole genome shotgun (WGS) entry which is preliminary data.</text>
</comment>
<evidence type="ECO:0008006" key="4">
    <source>
        <dbReference type="Google" id="ProtNLM"/>
    </source>
</evidence>
<name>A0A6V6YSD3_9FLAO</name>
<dbReference type="EMBL" id="CAIJDP010000060">
    <property type="protein sequence ID" value="CAD0002428.1"/>
    <property type="molecule type" value="Genomic_DNA"/>
</dbReference>
<keyword evidence="3" id="KW-1185">Reference proteome</keyword>
<protein>
    <recommendedName>
        <fullName evidence="4">DUF983 domain-containing protein</fullName>
    </recommendedName>
</protein>
<organism evidence="2 3">
    <name type="scientific">Flavobacterium salmonis</name>
    <dbReference type="NCBI Taxonomy" id="2654844"/>
    <lineage>
        <taxon>Bacteria</taxon>
        <taxon>Pseudomonadati</taxon>
        <taxon>Bacteroidota</taxon>
        <taxon>Flavobacteriia</taxon>
        <taxon>Flavobacteriales</taxon>
        <taxon>Flavobacteriaceae</taxon>
        <taxon>Flavobacterium</taxon>
    </lineage>
</organism>
<evidence type="ECO:0000256" key="1">
    <source>
        <dbReference type="SAM" id="Phobius"/>
    </source>
</evidence>
<gene>
    <name evidence="2" type="ORF">FLAT13_01132</name>
</gene>
<sequence>MKIVNLLHLNNGKLNFLQMLKKGSKLNSILTGSCPKCQNESMYSDKNPLNLTKVLKMNEKCSHCGLKYQLEPSFFYGAMYVSYGLNVAVGILAFIVSFVIFGASIGYAFISIIVTLILLLPFILRLSRNIYINMFVSYDPSTSSKNK</sequence>
<accession>A0A6V6YSD3</accession>
<dbReference type="InterPro" id="IPR009325">
    <property type="entry name" value="DUF983"/>
</dbReference>